<dbReference type="EMBL" id="CAEZXP010000005">
    <property type="protein sequence ID" value="CAB4703284.1"/>
    <property type="molecule type" value="Genomic_DNA"/>
</dbReference>
<protein>
    <submittedName>
        <fullName evidence="1">Unannotated protein</fullName>
    </submittedName>
</protein>
<name>A0A6J6Q5K7_9ZZZZ</name>
<proteinExistence type="predicted"/>
<reference evidence="1" key="1">
    <citation type="submission" date="2020-05" db="EMBL/GenBank/DDBJ databases">
        <authorList>
            <person name="Chiriac C."/>
            <person name="Salcher M."/>
            <person name="Ghai R."/>
            <person name="Kavagutti S V."/>
        </authorList>
    </citation>
    <scope>NUCLEOTIDE SEQUENCE</scope>
</reference>
<organism evidence="1">
    <name type="scientific">freshwater metagenome</name>
    <dbReference type="NCBI Taxonomy" id="449393"/>
    <lineage>
        <taxon>unclassified sequences</taxon>
        <taxon>metagenomes</taxon>
        <taxon>ecological metagenomes</taxon>
    </lineage>
</organism>
<evidence type="ECO:0000313" key="1">
    <source>
        <dbReference type="EMBL" id="CAB4703284.1"/>
    </source>
</evidence>
<gene>
    <name evidence="1" type="ORF">UFOPK2399_01496</name>
</gene>
<sequence length="43" mass="4550">MFGNLTDDLLDLTVAVRGDQGKAFAMVTSCCSCCCCSCLFFCG</sequence>
<accession>A0A6J6Q5K7</accession>
<dbReference type="AlphaFoldDB" id="A0A6J6Q5K7"/>